<keyword evidence="5" id="KW-1185">Reference proteome</keyword>
<evidence type="ECO:0000313" key="4">
    <source>
        <dbReference type="EMBL" id="CAJ2513488.1"/>
    </source>
</evidence>
<feature type="compositionally biased region" description="Basic and acidic residues" evidence="3">
    <location>
        <begin position="380"/>
        <end position="394"/>
    </location>
</feature>
<feature type="region of interest" description="Disordered" evidence="3">
    <location>
        <begin position="1"/>
        <end position="394"/>
    </location>
</feature>
<feature type="compositionally biased region" description="Low complexity" evidence="3">
    <location>
        <begin position="15"/>
        <end position="27"/>
    </location>
</feature>
<evidence type="ECO:0000256" key="1">
    <source>
        <dbReference type="ARBA" id="ARBA00006461"/>
    </source>
</evidence>
<dbReference type="AlphaFoldDB" id="A0AAI8YQF3"/>
<feature type="compositionally biased region" description="Basic and acidic residues" evidence="3">
    <location>
        <begin position="246"/>
        <end position="261"/>
    </location>
</feature>
<dbReference type="InterPro" id="IPR013256">
    <property type="entry name" value="Chromatin_SPT2"/>
</dbReference>
<evidence type="ECO:0000256" key="2">
    <source>
        <dbReference type="ARBA" id="ARBA00023054"/>
    </source>
</evidence>
<evidence type="ECO:0000313" key="5">
    <source>
        <dbReference type="Proteomes" id="UP001295740"/>
    </source>
</evidence>
<gene>
    <name evidence="4" type="ORF">KHLLAP_LOCUS13956</name>
</gene>
<dbReference type="EMBL" id="CAUWAG010000020">
    <property type="protein sequence ID" value="CAJ2513488.1"/>
    <property type="molecule type" value="Genomic_DNA"/>
</dbReference>
<keyword evidence="2" id="KW-0175">Coiled coil</keyword>
<feature type="compositionally biased region" description="Pro residues" evidence="3">
    <location>
        <begin position="160"/>
        <end position="174"/>
    </location>
</feature>
<dbReference type="Proteomes" id="UP001295740">
    <property type="component" value="Unassembled WGS sequence"/>
</dbReference>
<evidence type="ECO:0000256" key="3">
    <source>
        <dbReference type="SAM" id="MobiDB-lite"/>
    </source>
</evidence>
<comment type="similarity">
    <text evidence="1">Belongs to the SPT2 family.</text>
</comment>
<feature type="compositionally biased region" description="Low complexity" evidence="3">
    <location>
        <begin position="223"/>
        <end position="237"/>
    </location>
</feature>
<protein>
    <submittedName>
        <fullName evidence="4">Uu.00g016070.m01.CDS01</fullName>
    </submittedName>
</protein>
<feature type="compositionally biased region" description="Acidic residues" evidence="3">
    <location>
        <begin position="334"/>
        <end position="352"/>
    </location>
</feature>
<organism evidence="4 5">
    <name type="scientific">Anthostomella pinea</name>
    <dbReference type="NCBI Taxonomy" id="933095"/>
    <lineage>
        <taxon>Eukaryota</taxon>
        <taxon>Fungi</taxon>
        <taxon>Dikarya</taxon>
        <taxon>Ascomycota</taxon>
        <taxon>Pezizomycotina</taxon>
        <taxon>Sordariomycetes</taxon>
        <taxon>Xylariomycetidae</taxon>
        <taxon>Xylariales</taxon>
        <taxon>Xylariaceae</taxon>
        <taxon>Anthostomella</taxon>
    </lineage>
</organism>
<feature type="compositionally biased region" description="Polar residues" evidence="3">
    <location>
        <begin position="51"/>
        <end position="60"/>
    </location>
</feature>
<comment type="caution">
    <text evidence="4">The sequence shown here is derived from an EMBL/GenBank/DDBJ whole genome shotgun (WGS) entry which is preliminary data.</text>
</comment>
<feature type="compositionally biased region" description="Basic and acidic residues" evidence="3">
    <location>
        <begin position="61"/>
        <end position="70"/>
    </location>
</feature>
<sequence length="418" mass="44653">MPISDLLAEISGGQSSAAPSAKPTTSSARKRKAEDDSSTATSTKLTKARQSDGSYASSKITRNEQGDVTERSYSMSRPVKTAASTNSIPAKSLGLPHRTNSPSINGRYESPTTSSQRLPPSSNGKPLVGSSSGSRGKPSTDSATHPKLNSTTMATSRVPPAKPSPTTPIPSDPSRPPKKGSFAEIMARGAKAQQTMGKVGMIQHKAIDKKKEREVVRAEQKPGIKGKPGAPGTPGRPYVGNAGRPGAREPLRNGSTKDLKAGGKQISTTAAEDVQEKKIKKSAVATTGYTGTARPRPGAAKSKASTSRESQRARPSQPGGILAPPRPSRRDRYEEEEDEELDDFIEYDDEDEPGPRGNGYGYDSDASSDMEAGLSDIDVEEQRAAAAAREEDRREQLLEAKLKREKEERKRRFAQSGR</sequence>
<accession>A0AAI8YQF3</accession>
<reference evidence="4" key="1">
    <citation type="submission" date="2023-10" db="EMBL/GenBank/DDBJ databases">
        <authorList>
            <person name="Hackl T."/>
        </authorList>
    </citation>
    <scope>NUCLEOTIDE SEQUENCE</scope>
</reference>
<name>A0AAI8YQF3_9PEZI</name>
<dbReference type="SMART" id="SM00784">
    <property type="entry name" value="SPT2"/>
    <property type="match status" value="1"/>
</dbReference>
<feature type="compositionally biased region" description="Basic and acidic residues" evidence="3">
    <location>
        <begin position="205"/>
        <end position="222"/>
    </location>
</feature>
<feature type="compositionally biased region" description="Polar residues" evidence="3">
    <location>
        <begin position="98"/>
        <end position="155"/>
    </location>
</feature>
<proteinExistence type="inferred from homology"/>
<dbReference type="Pfam" id="PF08243">
    <property type="entry name" value="SPT2"/>
    <property type="match status" value="1"/>
</dbReference>